<dbReference type="GO" id="GO:0005886">
    <property type="term" value="C:plasma membrane"/>
    <property type="evidence" value="ECO:0007669"/>
    <property type="project" value="TreeGrafter"/>
</dbReference>
<proteinExistence type="predicted"/>
<feature type="chain" id="PRO_5032564707" description="Transmembrane protein 107" evidence="3">
    <location>
        <begin position="23"/>
        <end position="167"/>
    </location>
</feature>
<keyword evidence="3" id="KW-0732">Signal</keyword>
<feature type="transmembrane region" description="Helical" evidence="2">
    <location>
        <begin position="46"/>
        <end position="67"/>
    </location>
</feature>
<keyword evidence="2" id="KW-0812">Transmembrane</keyword>
<dbReference type="PANTHER" id="PTHR10582">
    <property type="entry name" value="TRANSIENT RECEPTOR POTENTIAL ION CHANNEL PROTEIN"/>
    <property type="match status" value="1"/>
</dbReference>
<dbReference type="AlphaFoldDB" id="A0A833RRU3"/>
<accession>A0A833RRU3</accession>
<dbReference type="GO" id="GO:0098703">
    <property type="term" value="P:calcium ion import across plasma membrane"/>
    <property type="evidence" value="ECO:0007669"/>
    <property type="project" value="TreeGrafter"/>
</dbReference>
<evidence type="ECO:0000313" key="5">
    <source>
        <dbReference type="Proteomes" id="UP000655588"/>
    </source>
</evidence>
<feature type="signal peptide" evidence="3">
    <location>
        <begin position="1"/>
        <end position="22"/>
    </location>
</feature>
<gene>
    <name evidence="4" type="ORF">E2986_05808</name>
</gene>
<keyword evidence="5" id="KW-1185">Reference proteome</keyword>
<evidence type="ECO:0000313" key="4">
    <source>
        <dbReference type="EMBL" id="KAF3426338.1"/>
    </source>
</evidence>
<evidence type="ECO:0000256" key="2">
    <source>
        <dbReference type="SAM" id="Phobius"/>
    </source>
</evidence>
<dbReference type="EMBL" id="WNWW01000326">
    <property type="protein sequence ID" value="KAF3426338.1"/>
    <property type="molecule type" value="Genomic_DNA"/>
</dbReference>
<dbReference type="GO" id="GO:0005262">
    <property type="term" value="F:calcium channel activity"/>
    <property type="evidence" value="ECO:0007669"/>
    <property type="project" value="TreeGrafter"/>
</dbReference>
<sequence length="167" mass="18848">MSLQFLKRLIILVFHLTSLSLAVYLRPSNMDSTLLTWPEEITEVARVIAECITVLGVLSYILVQLGGEVINIGLLSFMKQLSHEPAKLIFLISNLLILACIPCRLAGNRHAEDAILVVAVPGSWFLLMFFAGNSSGKANLGIEHLLWFFYTRLSRFTIENEKKWSFH</sequence>
<comment type="caution">
    <text evidence="4">The sequence shown here is derived from an EMBL/GenBank/DDBJ whole genome shotgun (WGS) entry which is preliminary data.</text>
</comment>
<keyword evidence="1" id="KW-0677">Repeat</keyword>
<evidence type="ECO:0000256" key="3">
    <source>
        <dbReference type="SAM" id="SignalP"/>
    </source>
</evidence>
<organism evidence="4 5">
    <name type="scientific">Frieseomelitta varia</name>
    <dbReference type="NCBI Taxonomy" id="561572"/>
    <lineage>
        <taxon>Eukaryota</taxon>
        <taxon>Metazoa</taxon>
        <taxon>Ecdysozoa</taxon>
        <taxon>Arthropoda</taxon>
        <taxon>Hexapoda</taxon>
        <taxon>Insecta</taxon>
        <taxon>Pterygota</taxon>
        <taxon>Neoptera</taxon>
        <taxon>Endopterygota</taxon>
        <taxon>Hymenoptera</taxon>
        <taxon>Apocrita</taxon>
        <taxon>Aculeata</taxon>
        <taxon>Apoidea</taxon>
        <taxon>Anthophila</taxon>
        <taxon>Apidae</taxon>
        <taxon>Frieseomelitta</taxon>
    </lineage>
</organism>
<feature type="transmembrane region" description="Helical" evidence="2">
    <location>
        <begin position="113"/>
        <end position="131"/>
    </location>
</feature>
<dbReference type="Proteomes" id="UP000655588">
    <property type="component" value="Unassembled WGS sequence"/>
</dbReference>
<dbReference type="InterPro" id="IPR024862">
    <property type="entry name" value="TRPV"/>
</dbReference>
<protein>
    <recommendedName>
        <fullName evidence="6">Transmembrane protein 107</fullName>
    </recommendedName>
</protein>
<name>A0A833RRU3_9HYME</name>
<feature type="transmembrane region" description="Helical" evidence="2">
    <location>
        <begin position="88"/>
        <end position="107"/>
    </location>
</feature>
<evidence type="ECO:0008006" key="6">
    <source>
        <dbReference type="Google" id="ProtNLM"/>
    </source>
</evidence>
<reference evidence="4" key="1">
    <citation type="submission" date="2019-11" db="EMBL/GenBank/DDBJ databases">
        <title>The nuclear and mitochondrial genomes of Frieseomelitta varia - a highly eusocial stingless bee (Meliponini) with a permanently sterile worker caste.</title>
        <authorList>
            <person name="Freitas F.C.P."/>
            <person name="Lourenco A.P."/>
            <person name="Nunes F.M.F."/>
            <person name="Paschoal A.R."/>
            <person name="Abreu F.C.P."/>
            <person name="Barbin F.O."/>
            <person name="Bataglia L."/>
            <person name="Cardoso-Junior C.A.M."/>
            <person name="Cervoni M.S."/>
            <person name="Silva S.R."/>
            <person name="Dalarmi F."/>
            <person name="Del Lama M.A."/>
            <person name="Depintor T.S."/>
            <person name="Ferreira K.M."/>
            <person name="Goria P.S."/>
            <person name="Jaskot M.C."/>
            <person name="Lago D.C."/>
            <person name="Luna-Lucena D."/>
            <person name="Moda L.M."/>
            <person name="Nascimento L."/>
            <person name="Pedrino M."/>
            <person name="Rabico F.O."/>
            <person name="Sanches F.C."/>
            <person name="Santos D.E."/>
            <person name="Santos C.G."/>
            <person name="Vieira J."/>
            <person name="Lopes T.F."/>
            <person name="Barchuk A.R."/>
            <person name="Hartfelder K."/>
            <person name="Simoes Z.L.P."/>
            <person name="Bitondi M.M.G."/>
            <person name="Pinheiro D.G."/>
        </authorList>
    </citation>
    <scope>NUCLEOTIDE SEQUENCE</scope>
    <source>
        <strain evidence="4">USP_RPSP 00005682</strain>
        <tissue evidence="4">Whole individual</tissue>
    </source>
</reference>
<keyword evidence="2" id="KW-1133">Transmembrane helix</keyword>
<evidence type="ECO:0000256" key="1">
    <source>
        <dbReference type="ARBA" id="ARBA00022737"/>
    </source>
</evidence>
<dbReference type="PANTHER" id="PTHR10582:SF2">
    <property type="entry name" value="INACTIVE"/>
    <property type="match status" value="1"/>
</dbReference>
<keyword evidence="2" id="KW-0472">Membrane</keyword>